<organism evidence="3 4">
    <name type="scientific">Pseudonocardia ailaonensis</name>
    <dbReference type="NCBI Taxonomy" id="367279"/>
    <lineage>
        <taxon>Bacteria</taxon>
        <taxon>Bacillati</taxon>
        <taxon>Actinomycetota</taxon>
        <taxon>Actinomycetes</taxon>
        <taxon>Pseudonocardiales</taxon>
        <taxon>Pseudonocardiaceae</taxon>
        <taxon>Pseudonocardia</taxon>
    </lineage>
</organism>
<accession>A0ABN2NNK8</accession>
<dbReference type="EMBL" id="BAAAQK010000025">
    <property type="protein sequence ID" value="GAA1873212.1"/>
    <property type="molecule type" value="Genomic_DNA"/>
</dbReference>
<feature type="transmembrane region" description="Helical" evidence="1">
    <location>
        <begin position="12"/>
        <end position="38"/>
    </location>
</feature>
<comment type="caution">
    <text evidence="3">The sequence shown here is derived from an EMBL/GenBank/DDBJ whole genome shotgun (WGS) entry which is preliminary data.</text>
</comment>
<keyword evidence="1" id="KW-0812">Transmembrane</keyword>
<reference evidence="3 4" key="1">
    <citation type="journal article" date="2019" name="Int. J. Syst. Evol. Microbiol.">
        <title>The Global Catalogue of Microorganisms (GCM) 10K type strain sequencing project: providing services to taxonomists for standard genome sequencing and annotation.</title>
        <authorList>
            <consortium name="The Broad Institute Genomics Platform"/>
            <consortium name="The Broad Institute Genome Sequencing Center for Infectious Disease"/>
            <person name="Wu L."/>
            <person name="Ma J."/>
        </authorList>
    </citation>
    <scope>NUCLEOTIDE SEQUENCE [LARGE SCALE GENOMIC DNA]</scope>
    <source>
        <strain evidence="3 4">JCM 16009</strain>
    </source>
</reference>
<sequence>MITVGEQRWSPAPGLVVLAWLGTAGALAWFVVLLLGAADPAGQLFAAVVTLGLGVAALFGTVARPRLALHGHGLEIRGLTGRRHVDWPAVQNVRVLRTRRFGRETSLLELDLLIGGEERLVVLGRLDLAADPEDVADAVRPYLPTR</sequence>
<dbReference type="Proteomes" id="UP001500449">
    <property type="component" value="Unassembled WGS sequence"/>
</dbReference>
<feature type="transmembrane region" description="Helical" evidence="1">
    <location>
        <begin position="44"/>
        <end position="63"/>
    </location>
</feature>
<keyword evidence="4" id="KW-1185">Reference proteome</keyword>
<protein>
    <submittedName>
        <fullName evidence="3">PH domain-containing protein</fullName>
    </submittedName>
</protein>
<dbReference type="InterPro" id="IPR019692">
    <property type="entry name" value="CFP-6_PH"/>
</dbReference>
<dbReference type="Pfam" id="PF10756">
    <property type="entry name" value="bPH_6"/>
    <property type="match status" value="1"/>
</dbReference>
<keyword evidence="1" id="KW-0472">Membrane</keyword>
<evidence type="ECO:0000259" key="2">
    <source>
        <dbReference type="Pfam" id="PF10756"/>
    </source>
</evidence>
<keyword evidence="1" id="KW-1133">Transmembrane helix</keyword>
<evidence type="ECO:0000256" key="1">
    <source>
        <dbReference type="SAM" id="Phobius"/>
    </source>
</evidence>
<evidence type="ECO:0000313" key="4">
    <source>
        <dbReference type="Proteomes" id="UP001500449"/>
    </source>
</evidence>
<proteinExistence type="predicted"/>
<feature type="domain" description="Low molecular weight protein antigen 6 PH" evidence="2">
    <location>
        <begin position="64"/>
        <end position="140"/>
    </location>
</feature>
<dbReference type="RefSeq" id="WP_344425376.1">
    <property type="nucleotide sequence ID" value="NZ_BAAAQK010000025.1"/>
</dbReference>
<name>A0ABN2NNK8_9PSEU</name>
<evidence type="ECO:0000313" key="3">
    <source>
        <dbReference type="EMBL" id="GAA1873212.1"/>
    </source>
</evidence>
<gene>
    <name evidence="3" type="ORF">GCM10009836_62730</name>
</gene>